<comment type="function">
    <text evidence="6 7">Catalyzes the reversible transfer of the terminal phosphate of ATP to form a long-chain polyphosphate (polyP).</text>
</comment>
<dbReference type="NCBIfam" id="NF003917">
    <property type="entry name" value="PRK05443.1-1"/>
    <property type="match status" value="1"/>
</dbReference>
<dbReference type="RefSeq" id="WP_092434689.1">
    <property type="nucleotide sequence ID" value="NZ_FMYP01000003.1"/>
</dbReference>
<comment type="similarity">
    <text evidence="6 7">Belongs to the polyphosphate kinase 1 (PPK1) family.</text>
</comment>
<dbReference type="SUPFAM" id="SSF56024">
    <property type="entry name" value="Phospholipase D/nuclease"/>
    <property type="match status" value="2"/>
</dbReference>
<reference evidence="12 13" key="1">
    <citation type="submission" date="2016-09" db="EMBL/GenBank/DDBJ databases">
        <authorList>
            <person name="Capua I."/>
            <person name="De Benedictis P."/>
            <person name="Joannis T."/>
            <person name="Lombin L.H."/>
            <person name="Cattoli G."/>
        </authorList>
    </citation>
    <scope>NUCLEOTIDE SEQUENCE [LARGE SCALE GENOMIC DNA]</scope>
    <source>
        <strain evidence="12 13">A7P-90m</strain>
    </source>
</reference>
<dbReference type="PIRSF" id="PIRSF015589">
    <property type="entry name" value="PP_kinase"/>
    <property type="match status" value="1"/>
</dbReference>
<evidence type="ECO:0000256" key="5">
    <source>
        <dbReference type="ARBA" id="ARBA00022840"/>
    </source>
</evidence>
<dbReference type="GO" id="GO:0005524">
    <property type="term" value="F:ATP binding"/>
    <property type="evidence" value="ECO:0007669"/>
    <property type="project" value="UniProtKB-KW"/>
</dbReference>
<dbReference type="PANTHER" id="PTHR30218:SF0">
    <property type="entry name" value="POLYPHOSPHATE KINASE"/>
    <property type="match status" value="1"/>
</dbReference>
<comment type="catalytic activity">
    <reaction evidence="6 7">
        <text>[phosphate](n) + ATP = [phosphate](n+1) + ADP</text>
        <dbReference type="Rhea" id="RHEA:19573"/>
        <dbReference type="Rhea" id="RHEA-COMP:9859"/>
        <dbReference type="Rhea" id="RHEA-COMP:14280"/>
        <dbReference type="ChEBI" id="CHEBI:16838"/>
        <dbReference type="ChEBI" id="CHEBI:30616"/>
        <dbReference type="ChEBI" id="CHEBI:456216"/>
        <dbReference type="EC" id="2.7.4.1"/>
    </reaction>
</comment>
<dbReference type="HAMAP" id="MF_00347">
    <property type="entry name" value="Polyphosphate_kinase"/>
    <property type="match status" value="1"/>
</dbReference>
<comment type="cofactor">
    <cofactor evidence="6">
        <name>Mg(2+)</name>
        <dbReference type="ChEBI" id="CHEBI:18420"/>
    </cofactor>
</comment>
<dbReference type="Gene3D" id="3.30.1840.10">
    <property type="entry name" value="Polyphosphate kinase middle domain"/>
    <property type="match status" value="1"/>
</dbReference>
<keyword evidence="3 6" id="KW-0547">Nucleotide-binding</keyword>
<dbReference type="CDD" id="cd09167">
    <property type="entry name" value="PLDc_EcPPK1_C2_like"/>
    <property type="match status" value="1"/>
</dbReference>
<feature type="binding site" evidence="6">
    <location>
        <position position="47"/>
    </location>
    <ligand>
        <name>ATP</name>
        <dbReference type="ChEBI" id="CHEBI:30616"/>
    </ligand>
</feature>
<dbReference type="Pfam" id="PF02503">
    <property type="entry name" value="PP_kinase"/>
    <property type="match status" value="1"/>
</dbReference>
<dbReference type="PANTHER" id="PTHR30218">
    <property type="entry name" value="POLYPHOSPHATE KINASE"/>
    <property type="match status" value="1"/>
</dbReference>
<sequence>MIFKKPSRYINREISWLAFNQRVLQEAENPSVPLIERLRFLGIFSNNLDEFFRVRVATLRRLMEYEKKAKEFYGDNPKVILGQIKRIVTEFQKRFDALYFEIKKELEAEKIFLLNESQLLPEHIDFINNFFEKDLTHSLSPIMLNQVNVFPELKDMTIYLAVKMTNRRKLAKEYSIIEIPTSDFSRFVVLPSTDNNSYIILLEDVIRYCLAKVFSTFNYDHFESYTIKVTRDAELDVDNDISESFLEKIAKGVKNRKKGDPVRFVYDSKISGDLLSYIVQKMGLDQFDTVIPGGRYHNFRDFLKFPSLEKKHLVNPSLRPIPIPVLEKNKSVFQAMREQDILLHFPYHSFSNYIRLLKEAAIDPEVKSIKITLYRVATESKVVRALINAAQNGKEVTAMVELKARFDERSNIKWAERMEEAGVNVIFGVASLKVHCKMTLITREEGGKSIQYTAISTGNFHEGNANVYTDITLLTCNSKISSEIERVFTFLEHPYLIYQYRHLLVSPNHMRKRLYSLIEKEMENAAEGKPSYMLAKINNLVDFEVIDKLYEANKAGVSIKLIVRGICSLIPGIPGLSDKIEVVSIIDRFLEHSRIFIFANGGNELCYISSADWMTRNLDRRIEVATPIYDPLIKENLKNVILFGLKDNQKARIIEENLGNRYKYCGKNKPFRSQVELYKYYHGQSED</sequence>
<dbReference type="InterPro" id="IPR041108">
    <property type="entry name" value="PP_kinase_C_1"/>
</dbReference>
<dbReference type="CDD" id="cd09164">
    <property type="entry name" value="PLDc_EcPPK1_C1_like"/>
    <property type="match status" value="1"/>
</dbReference>
<dbReference type="InterPro" id="IPR025198">
    <property type="entry name" value="PPK_N_dom"/>
</dbReference>
<feature type="domain" description="Polyphosphate kinase N-terminal" evidence="9">
    <location>
        <begin position="9"/>
        <end position="113"/>
    </location>
</feature>
<evidence type="ECO:0000256" key="4">
    <source>
        <dbReference type="ARBA" id="ARBA00022777"/>
    </source>
</evidence>
<keyword evidence="13" id="KW-1185">Reference proteome</keyword>
<keyword evidence="4 6" id="KW-0418">Kinase</keyword>
<evidence type="ECO:0000256" key="3">
    <source>
        <dbReference type="ARBA" id="ARBA00022741"/>
    </source>
</evidence>
<dbReference type="OrthoDB" id="9761456at2"/>
<evidence type="ECO:0000259" key="11">
    <source>
        <dbReference type="Pfam" id="PF17941"/>
    </source>
</evidence>
<dbReference type="GO" id="GO:0046872">
    <property type="term" value="F:metal ion binding"/>
    <property type="evidence" value="ECO:0007669"/>
    <property type="project" value="UniProtKB-KW"/>
</dbReference>
<evidence type="ECO:0000259" key="10">
    <source>
        <dbReference type="Pfam" id="PF13090"/>
    </source>
</evidence>
<evidence type="ECO:0000313" key="12">
    <source>
        <dbReference type="EMBL" id="SDB84466.1"/>
    </source>
</evidence>
<evidence type="ECO:0000259" key="8">
    <source>
        <dbReference type="Pfam" id="PF02503"/>
    </source>
</evidence>
<dbReference type="GO" id="GO:0008976">
    <property type="term" value="F:polyphosphate kinase activity"/>
    <property type="evidence" value="ECO:0007669"/>
    <property type="project" value="UniProtKB-UniRule"/>
</dbReference>
<dbReference type="Gene3D" id="1.20.58.310">
    <property type="entry name" value="Polyphosphate kinase N-terminal domain"/>
    <property type="match status" value="1"/>
</dbReference>
<protein>
    <recommendedName>
        <fullName evidence="6 7">Polyphosphate kinase</fullName>
        <ecNumber evidence="6 7">2.7.4.1</ecNumber>
    </recommendedName>
    <alternativeName>
        <fullName evidence="6">ATP-polyphosphate phosphotransferase</fullName>
    </alternativeName>
    <alternativeName>
        <fullName evidence="6">Polyphosphoric acid kinase</fullName>
    </alternativeName>
</protein>
<organism evidence="12 13">
    <name type="scientific">Williamwhitmania taraxaci</name>
    <dbReference type="NCBI Taxonomy" id="1640674"/>
    <lineage>
        <taxon>Bacteria</taxon>
        <taxon>Pseudomonadati</taxon>
        <taxon>Bacteroidota</taxon>
        <taxon>Bacteroidia</taxon>
        <taxon>Bacteroidales</taxon>
        <taxon>Williamwhitmaniaceae</taxon>
        <taxon>Williamwhitmania</taxon>
    </lineage>
</organism>
<evidence type="ECO:0000313" key="13">
    <source>
        <dbReference type="Proteomes" id="UP000199452"/>
    </source>
</evidence>
<dbReference type="SUPFAM" id="SSF140356">
    <property type="entry name" value="PPK N-terminal domain-like"/>
    <property type="match status" value="1"/>
</dbReference>
<name>A0A1G6GTH7_9BACT</name>
<feature type="active site" description="Phosphohistidine intermediate" evidence="6">
    <location>
        <position position="435"/>
    </location>
</feature>
<dbReference type="STRING" id="1640674.SAMN05216323_100353"/>
<accession>A0A1G6GTH7</accession>
<feature type="binding site" evidence="6">
    <location>
        <position position="468"/>
    </location>
    <ligand>
        <name>ATP</name>
        <dbReference type="ChEBI" id="CHEBI:30616"/>
    </ligand>
</feature>
<dbReference type="Pfam" id="PF13090">
    <property type="entry name" value="PP_kinase_C"/>
    <property type="match status" value="1"/>
</dbReference>
<gene>
    <name evidence="6" type="primary">ppk</name>
    <name evidence="12" type="ORF">SAMN05216323_100353</name>
</gene>
<dbReference type="InterPro" id="IPR003414">
    <property type="entry name" value="PP_kinase"/>
</dbReference>
<dbReference type="GO" id="GO:0006799">
    <property type="term" value="P:polyphosphate biosynthetic process"/>
    <property type="evidence" value="ECO:0007669"/>
    <property type="project" value="UniProtKB-UniRule"/>
</dbReference>
<evidence type="ECO:0000259" key="9">
    <source>
        <dbReference type="Pfam" id="PF13089"/>
    </source>
</evidence>
<feature type="domain" description="Polyphosphate kinase middle" evidence="8">
    <location>
        <begin position="125"/>
        <end position="305"/>
    </location>
</feature>
<dbReference type="NCBIfam" id="NF003925">
    <property type="entry name" value="PRK05443.3-3"/>
    <property type="match status" value="1"/>
</dbReference>
<dbReference type="NCBIfam" id="NF003921">
    <property type="entry name" value="PRK05443.2-2"/>
    <property type="match status" value="1"/>
</dbReference>
<dbReference type="InterPro" id="IPR024953">
    <property type="entry name" value="PP_kinase_middle"/>
</dbReference>
<dbReference type="Gene3D" id="3.30.870.10">
    <property type="entry name" value="Endonuclease Chain A"/>
    <property type="match status" value="2"/>
</dbReference>
<dbReference type="InterPro" id="IPR036830">
    <property type="entry name" value="PP_kinase_middle_dom_sf"/>
</dbReference>
<dbReference type="InterPro" id="IPR025200">
    <property type="entry name" value="PPK_C_dom2"/>
</dbReference>
<dbReference type="Pfam" id="PF13089">
    <property type="entry name" value="PP_kinase_N"/>
    <property type="match status" value="1"/>
</dbReference>
<evidence type="ECO:0000256" key="2">
    <source>
        <dbReference type="ARBA" id="ARBA00022679"/>
    </source>
</evidence>
<dbReference type="NCBIfam" id="TIGR03705">
    <property type="entry name" value="poly_P_kin"/>
    <property type="match status" value="1"/>
</dbReference>
<feature type="binding site" evidence="6">
    <location>
        <position position="564"/>
    </location>
    <ligand>
        <name>ATP</name>
        <dbReference type="ChEBI" id="CHEBI:30616"/>
    </ligand>
</feature>
<feature type="binding site" evidence="6">
    <location>
        <position position="592"/>
    </location>
    <ligand>
        <name>ATP</name>
        <dbReference type="ChEBI" id="CHEBI:30616"/>
    </ligand>
</feature>
<dbReference type="AlphaFoldDB" id="A0A1G6GTH7"/>
<feature type="domain" description="Polyphosphate kinase C-terminal" evidence="11">
    <location>
        <begin position="331"/>
        <end position="493"/>
    </location>
</feature>
<evidence type="ECO:0000256" key="1">
    <source>
        <dbReference type="ARBA" id="ARBA00022553"/>
    </source>
</evidence>
<evidence type="ECO:0000256" key="6">
    <source>
        <dbReference type="HAMAP-Rule" id="MF_00347"/>
    </source>
</evidence>
<feature type="binding site" evidence="6">
    <location>
        <position position="405"/>
    </location>
    <ligand>
        <name>Mg(2+)</name>
        <dbReference type="ChEBI" id="CHEBI:18420"/>
    </ligand>
</feature>
<keyword evidence="2 6" id="KW-0808">Transferase</keyword>
<dbReference type="EC" id="2.7.4.1" evidence="6 7"/>
<dbReference type="GO" id="GO:0009358">
    <property type="term" value="C:polyphosphate kinase complex"/>
    <property type="evidence" value="ECO:0007669"/>
    <property type="project" value="InterPro"/>
</dbReference>
<dbReference type="Pfam" id="PF17941">
    <property type="entry name" value="PP_kinase_C_1"/>
    <property type="match status" value="1"/>
</dbReference>
<keyword evidence="6" id="KW-0479">Metal-binding</keyword>
<keyword evidence="1 6" id="KW-0597">Phosphoprotein</keyword>
<evidence type="ECO:0000256" key="7">
    <source>
        <dbReference type="RuleBase" id="RU003800"/>
    </source>
</evidence>
<comment type="PTM">
    <text evidence="6 7">An intermediate of this reaction is the autophosphorylated ppk in which a phosphate is covalently linked to a histidine residue through a N-P bond.</text>
</comment>
<keyword evidence="6" id="KW-0460">Magnesium</keyword>
<proteinExistence type="inferred from homology"/>
<dbReference type="Proteomes" id="UP000199452">
    <property type="component" value="Unassembled WGS sequence"/>
</dbReference>
<dbReference type="EMBL" id="FMYP01000003">
    <property type="protein sequence ID" value="SDB84466.1"/>
    <property type="molecule type" value="Genomic_DNA"/>
</dbReference>
<keyword evidence="5 6" id="KW-0067">ATP-binding</keyword>
<dbReference type="SUPFAM" id="SSF143724">
    <property type="entry name" value="PHP14-like"/>
    <property type="match status" value="1"/>
</dbReference>
<feature type="domain" description="Polyphosphate kinase C-terminal" evidence="10">
    <location>
        <begin position="503"/>
        <end position="674"/>
    </location>
</feature>
<dbReference type="InterPro" id="IPR036832">
    <property type="entry name" value="PPK_N_dom_sf"/>
</dbReference>
<feature type="binding site" evidence="6">
    <location>
        <position position="375"/>
    </location>
    <ligand>
        <name>Mg(2+)</name>
        <dbReference type="ChEBI" id="CHEBI:18420"/>
    </ligand>
</feature>